<reference evidence="1 2" key="2">
    <citation type="submission" date="2018-09" db="EMBL/GenBank/DDBJ databases">
        <title>Genome of Sphaerochaeta halotolerans strain 4-11.</title>
        <authorList>
            <person name="Nazina T.N."/>
            <person name="Sokolova D.S."/>
        </authorList>
    </citation>
    <scope>NUCLEOTIDE SEQUENCE [LARGE SCALE GENOMIC DNA]</scope>
    <source>
        <strain evidence="1 2">4-11</strain>
    </source>
</reference>
<name>A0A372MF48_9SPIR</name>
<dbReference type="AlphaFoldDB" id="A0A372MF48"/>
<organism evidence="1 2">
    <name type="scientific">Sphaerochaeta halotolerans</name>
    <dbReference type="NCBI Taxonomy" id="2293840"/>
    <lineage>
        <taxon>Bacteria</taxon>
        <taxon>Pseudomonadati</taxon>
        <taxon>Spirochaetota</taxon>
        <taxon>Spirochaetia</taxon>
        <taxon>Spirochaetales</taxon>
        <taxon>Sphaerochaetaceae</taxon>
        <taxon>Sphaerochaeta</taxon>
    </lineage>
</organism>
<dbReference type="Proteomes" id="UP000264002">
    <property type="component" value="Unassembled WGS sequence"/>
</dbReference>
<gene>
    <name evidence="1" type="ORF">DYP60_09380</name>
</gene>
<sequence>MEPKQFPKAEDMLINPINYTKQVVEGDCDHTCPVTKDIKCSTKFYIPAGSGPINRPFSSCSQKMQIPTSSL</sequence>
<evidence type="ECO:0000313" key="1">
    <source>
        <dbReference type="EMBL" id="RFU94405.1"/>
    </source>
</evidence>
<keyword evidence="2" id="KW-1185">Reference proteome</keyword>
<reference evidence="2" key="1">
    <citation type="submission" date="2018-08" db="EMBL/GenBank/DDBJ databases">
        <authorList>
            <person name="Grouzdev D.S."/>
            <person name="Krutkina M.S."/>
        </authorList>
    </citation>
    <scope>NUCLEOTIDE SEQUENCE [LARGE SCALE GENOMIC DNA]</scope>
    <source>
        <strain evidence="2">4-11</strain>
    </source>
</reference>
<proteinExistence type="predicted"/>
<accession>A0A372MF48</accession>
<protein>
    <submittedName>
        <fullName evidence="1">Uncharacterized protein</fullName>
    </submittedName>
</protein>
<dbReference type="EMBL" id="QUWK01000009">
    <property type="protein sequence ID" value="RFU94405.1"/>
    <property type="molecule type" value="Genomic_DNA"/>
</dbReference>
<comment type="caution">
    <text evidence="1">The sequence shown here is derived from an EMBL/GenBank/DDBJ whole genome shotgun (WGS) entry which is preliminary data.</text>
</comment>
<evidence type="ECO:0000313" key="2">
    <source>
        <dbReference type="Proteomes" id="UP000264002"/>
    </source>
</evidence>